<name>A0A484LJD0_9ASTE</name>
<proteinExistence type="predicted"/>
<protein>
    <submittedName>
        <fullName evidence="1">Uncharacterized protein</fullName>
    </submittedName>
</protein>
<dbReference type="EMBL" id="OOIL02001568">
    <property type="protein sequence ID" value="VFQ76573.1"/>
    <property type="molecule type" value="Genomic_DNA"/>
</dbReference>
<evidence type="ECO:0000313" key="2">
    <source>
        <dbReference type="Proteomes" id="UP000595140"/>
    </source>
</evidence>
<sequence>MGDVPWSVLMCGVFYLSSTSKMLIMLIIDNILRDVLEGTKLTTKLIWIVHLHSKQNIYILQIMLLGELEVAEIGGCLTLLQMGLRVYPYESTYRHTSVTRPWWACYHCWIESCVHTLRAYRDQLDTSLKEESTDHEGMSESTNIRYCSDHV</sequence>
<keyword evidence="2" id="KW-1185">Reference proteome</keyword>
<gene>
    <name evidence="1" type="ORF">CCAM_LOCUS18349</name>
</gene>
<evidence type="ECO:0000313" key="1">
    <source>
        <dbReference type="EMBL" id="VFQ76573.1"/>
    </source>
</evidence>
<accession>A0A484LJD0</accession>
<reference evidence="1 2" key="1">
    <citation type="submission" date="2018-04" db="EMBL/GenBank/DDBJ databases">
        <authorList>
            <person name="Vogel A."/>
        </authorList>
    </citation>
    <scope>NUCLEOTIDE SEQUENCE [LARGE SCALE GENOMIC DNA]</scope>
</reference>
<dbReference type="AlphaFoldDB" id="A0A484LJD0"/>
<dbReference type="Proteomes" id="UP000595140">
    <property type="component" value="Unassembled WGS sequence"/>
</dbReference>
<organism evidence="1 2">
    <name type="scientific">Cuscuta campestris</name>
    <dbReference type="NCBI Taxonomy" id="132261"/>
    <lineage>
        <taxon>Eukaryota</taxon>
        <taxon>Viridiplantae</taxon>
        <taxon>Streptophyta</taxon>
        <taxon>Embryophyta</taxon>
        <taxon>Tracheophyta</taxon>
        <taxon>Spermatophyta</taxon>
        <taxon>Magnoliopsida</taxon>
        <taxon>eudicotyledons</taxon>
        <taxon>Gunneridae</taxon>
        <taxon>Pentapetalae</taxon>
        <taxon>asterids</taxon>
        <taxon>lamiids</taxon>
        <taxon>Solanales</taxon>
        <taxon>Convolvulaceae</taxon>
        <taxon>Cuscuteae</taxon>
        <taxon>Cuscuta</taxon>
        <taxon>Cuscuta subgen. Grammica</taxon>
        <taxon>Cuscuta sect. Cleistogrammica</taxon>
    </lineage>
</organism>